<reference evidence="2 3" key="1">
    <citation type="submission" date="2020-06" db="EMBL/GenBank/DDBJ databases">
        <title>Oricola thermophila sp. nov. isolated from a tidal sediments.</title>
        <authorList>
            <person name="Kwon K.K."/>
            <person name="Yang S.-H."/>
            <person name="Park M.-J."/>
        </authorList>
    </citation>
    <scope>NUCLEOTIDE SEQUENCE [LARGE SCALE GENOMIC DNA]</scope>
    <source>
        <strain evidence="2 3">MEBiC13590</strain>
    </source>
</reference>
<accession>A0A6N1VKE6</accession>
<dbReference type="EMBL" id="CP054836">
    <property type="protein sequence ID" value="QKV19679.1"/>
    <property type="molecule type" value="Genomic_DNA"/>
</dbReference>
<dbReference type="RefSeq" id="WP_175277571.1">
    <property type="nucleotide sequence ID" value="NZ_CP054836.1"/>
</dbReference>
<dbReference type="AlphaFoldDB" id="A0A6N1VKE6"/>
<feature type="signal peptide" evidence="1">
    <location>
        <begin position="1"/>
        <end position="20"/>
    </location>
</feature>
<feature type="chain" id="PRO_5027038118" evidence="1">
    <location>
        <begin position="21"/>
        <end position="108"/>
    </location>
</feature>
<evidence type="ECO:0000313" key="3">
    <source>
        <dbReference type="Proteomes" id="UP000509367"/>
    </source>
</evidence>
<dbReference type="Proteomes" id="UP000509367">
    <property type="component" value="Chromosome"/>
</dbReference>
<proteinExistence type="predicted"/>
<sequence length="108" mass="11688">MKTRAMLAALAAIPALPSDAGENEAVRFAIFRGYTAAIEASCPEYFAYPSAVSGGHLSARDRSAALADAPAWRVEMQRNVKALGCDAAARDAMAFTDLKFEQVWEYKQ</sequence>
<keyword evidence="3" id="KW-1185">Reference proteome</keyword>
<evidence type="ECO:0000256" key="1">
    <source>
        <dbReference type="SAM" id="SignalP"/>
    </source>
</evidence>
<dbReference type="KEGG" id="orm:HTY61_15065"/>
<name>A0A6N1VKE6_9HYPH</name>
<gene>
    <name evidence="2" type="ORF">HTY61_15065</name>
</gene>
<protein>
    <submittedName>
        <fullName evidence="2">Uncharacterized protein</fullName>
    </submittedName>
</protein>
<evidence type="ECO:0000313" key="2">
    <source>
        <dbReference type="EMBL" id="QKV19679.1"/>
    </source>
</evidence>
<keyword evidence="1" id="KW-0732">Signal</keyword>
<organism evidence="2 3">
    <name type="scientific">Oricola thermophila</name>
    <dbReference type="NCBI Taxonomy" id="2742145"/>
    <lineage>
        <taxon>Bacteria</taxon>
        <taxon>Pseudomonadati</taxon>
        <taxon>Pseudomonadota</taxon>
        <taxon>Alphaproteobacteria</taxon>
        <taxon>Hyphomicrobiales</taxon>
        <taxon>Ahrensiaceae</taxon>
        <taxon>Oricola</taxon>
    </lineage>
</organism>